<dbReference type="EMBL" id="CACVKT020002329">
    <property type="protein sequence ID" value="CAC5377348.1"/>
    <property type="molecule type" value="Genomic_DNA"/>
</dbReference>
<dbReference type="InterPro" id="IPR036236">
    <property type="entry name" value="Znf_C2H2_sf"/>
</dbReference>
<feature type="domain" description="C2H2-type" evidence="2">
    <location>
        <begin position="155"/>
        <end position="183"/>
    </location>
</feature>
<evidence type="ECO:0000256" key="1">
    <source>
        <dbReference type="PROSITE-ProRule" id="PRU00042"/>
    </source>
</evidence>
<gene>
    <name evidence="3" type="ORF">MCOR_13668</name>
</gene>
<dbReference type="Gene3D" id="3.30.160.60">
    <property type="entry name" value="Classic Zinc Finger"/>
    <property type="match status" value="1"/>
</dbReference>
<proteinExistence type="predicted"/>
<evidence type="ECO:0000259" key="2">
    <source>
        <dbReference type="PROSITE" id="PS50157"/>
    </source>
</evidence>
<accession>A0A6J8B0F5</accession>
<protein>
    <submittedName>
        <fullName evidence="3">KRAB</fullName>
    </submittedName>
</protein>
<dbReference type="AlphaFoldDB" id="A0A6J8B0F5"/>
<evidence type="ECO:0000313" key="4">
    <source>
        <dbReference type="Proteomes" id="UP000507470"/>
    </source>
</evidence>
<keyword evidence="1" id="KW-0862">Zinc</keyword>
<evidence type="ECO:0000313" key="3">
    <source>
        <dbReference type="EMBL" id="CAC5377348.1"/>
    </source>
</evidence>
<keyword evidence="1" id="KW-0479">Metal-binding</keyword>
<reference evidence="3 4" key="1">
    <citation type="submission" date="2020-06" db="EMBL/GenBank/DDBJ databases">
        <authorList>
            <person name="Li R."/>
            <person name="Bekaert M."/>
        </authorList>
    </citation>
    <scope>NUCLEOTIDE SEQUENCE [LARGE SCALE GENOMIC DNA]</scope>
    <source>
        <strain evidence="4">wild</strain>
    </source>
</reference>
<sequence length="193" mass="22341">MITETTQKETPNFVNKDIRHTDDPIFKIFFLFMLLEKVLNLKEHICFIAFQGKTPSSMEGSALQMFKTYPNHGNDLCLICKQLFFAKSVEKICINCEVKSLTSIVQQIHMQTDEYQNEEESLNCKMKKHHRYACVLCKDVSKYIIPGNPPEEKPYNCDISNTAFTQSSSLNTHKQIKHSNQKPYNCNVGKHLQ</sequence>
<keyword evidence="1" id="KW-0863">Zinc-finger</keyword>
<organism evidence="3 4">
    <name type="scientific">Mytilus coruscus</name>
    <name type="common">Sea mussel</name>
    <dbReference type="NCBI Taxonomy" id="42192"/>
    <lineage>
        <taxon>Eukaryota</taxon>
        <taxon>Metazoa</taxon>
        <taxon>Spiralia</taxon>
        <taxon>Lophotrochozoa</taxon>
        <taxon>Mollusca</taxon>
        <taxon>Bivalvia</taxon>
        <taxon>Autobranchia</taxon>
        <taxon>Pteriomorphia</taxon>
        <taxon>Mytilida</taxon>
        <taxon>Mytiloidea</taxon>
        <taxon>Mytilidae</taxon>
        <taxon>Mytilinae</taxon>
        <taxon>Mytilus</taxon>
    </lineage>
</organism>
<keyword evidence="4" id="KW-1185">Reference proteome</keyword>
<dbReference type="GO" id="GO:0008270">
    <property type="term" value="F:zinc ion binding"/>
    <property type="evidence" value="ECO:0007669"/>
    <property type="project" value="UniProtKB-KW"/>
</dbReference>
<dbReference type="Proteomes" id="UP000507470">
    <property type="component" value="Unassembled WGS sequence"/>
</dbReference>
<dbReference type="InterPro" id="IPR013087">
    <property type="entry name" value="Znf_C2H2_type"/>
</dbReference>
<name>A0A6J8B0F5_MYTCO</name>
<dbReference type="SUPFAM" id="SSF57667">
    <property type="entry name" value="beta-beta-alpha zinc fingers"/>
    <property type="match status" value="1"/>
</dbReference>
<dbReference type="PROSITE" id="PS50157">
    <property type="entry name" value="ZINC_FINGER_C2H2_2"/>
    <property type="match status" value="1"/>
</dbReference>